<reference evidence="1 2" key="1">
    <citation type="submission" date="2019-04" db="EMBL/GenBank/DDBJ databases">
        <authorList>
            <person name="Van Vliet M D."/>
        </authorList>
    </citation>
    <scope>NUCLEOTIDE SEQUENCE [LARGE SCALE GENOMIC DNA]</scope>
    <source>
        <strain evidence="1 2">F21</strain>
    </source>
</reference>
<dbReference type="AlphaFoldDB" id="A0A6C2UJW4"/>
<keyword evidence="2" id="KW-1185">Reference proteome</keyword>
<evidence type="ECO:0000313" key="1">
    <source>
        <dbReference type="EMBL" id="VGO19604.1"/>
    </source>
</evidence>
<evidence type="ECO:0000313" key="2">
    <source>
        <dbReference type="Proteomes" id="UP000346198"/>
    </source>
</evidence>
<dbReference type="Proteomes" id="UP000346198">
    <property type="component" value="Unassembled WGS sequence"/>
</dbReference>
<sequence length="143" mass="15524">MTVKQNDYVKACLDQLIPQLTGLTITGGVADDSGEYFGFTVKGKQNGKAVEKTVFVMADAECNGPGFLEINDGVEPEPQAYSEWCPNCSTEVAYKENQPFPCTTCGEILFPCAACYMANGNEYALCDQCPWETKGKEAMSCAK</sequence>
<name>A0A6C2UJW4_9BACT</name>
<gene>
    <name evidence="1" type="ORF">SCARR_01663</name>
</gene>
<organism evidence="1 2">
    <name type="scientific">Pontiella sulfatireligans</name>
    <dbReference type="NCBI Taxonomy" id="2750658"/>
    <lineage>
        <taxon>Bacteria</taxon>
        <taxon>Pseudomonadati</taxon>
        <taxon>Kiritimatiellota</taxon>
        <taxon>Kiritimatiellia</taxon>
        <taxon>Kiritimatiellales</taxon>
        <taxon>Pontiellaceae</taxon>
        <taxon>Pontiella</taxon>
    </lineage>
</organism>
<proteinExistence type="predicted"/>
<dbReference type="EMBL" id="CAAHFH010000001">
    <property type="protein sequence ID" value="VGO19604.1"/>
    <property type="molecule type" value="Genomic_DNA"/>
</dbReference>
<protein>
    <submittedName>
        <fullName evidence="1">Uncharacterized protein</fullName>
    </submittedName>
</protein>
<accession>A0A6C2UJW4</accession>